<accession>A0A1Q8YD20</accession>
<feature type="region of interest" description="Disordered" evidence="1">
    <location>
        <begin position="1"/>
        <end position="22"/>
    </location>
</feature>
<dbReference type="RefSeq" id="WP_075586493.1">
    <property type="nucleotide sequence ID" value="NZ_MSYM01000013.1"/>
</dbReference>
<evidence type="ECO:0000313" key="3">
    <source>
        <dbReference type="Proteomes" id="UP000185911"/>
    </source>
</evidence>
<dbReference type="SUPFAM" id="SSF46626">
    <property type="entry name" value="Cytochrome c"/>
    <property type="match status" value="1"/>
</dbReference>
<name>A0A1Q8YD20_9BURK</name>
<dbReference type="GO" id="GO:0009055">
    <property type="term" value="F:electron transfer activity"/>
    <property type="evidence" value="ECO:0007669"/>
    <property type="project" value="InterPro"/>
</dbReference>
<organism evidence="2 3">
    <name type="scientific">Rhodoferax antarcticus ANT.BR</name>
    <dbReference type="NCBI Taxonomy" id="1111071"/>
    <lineage>
        <taxon>Bacteria</taxon>
        <taxon>Pseudomonadati</taxon>
        <taxon>Pseudomonadota</taxon>
        <taxon>Betaproteobacteria</taxon>
        <taxon>Burkholderiales</taxon>
        <taxon>Comamonadaceae</taxon>
        <taxon>Rhodoferax</taxon>
    </lineage>
</organism>
<dbReference type="GO" id="GO:0033717">
    <property type="term" value="F:gluconate 2-dehydrogenase (acceptor) activity"/>
    <property type="evidence" value="ECO:0007669"/>
    <property type="project" value="UniProtKB-EC"/>
</dbReference>
<dbReference type="EC" id="1.1.99.3" evidence="2"/>
<comment type="caution">
    <text evidence="2">The sequence shown here is derived from an EMBL/GenBank/DDBJ whole genome shotgun (WGS) entry which is preliminary data.</text>
</comment>
<protein>
    <submittedName>
        <fullName evidence="2">Putative gluconate 2-dehydrogenase domain protein</fullName>
        <ecNumber evidence="2">1.1.99.3</ecNumber>
    </submittedName>
</protein>
<proteinExistence type="predicted"/>
<dbReference type="Proteomes" id="UP000185911">
    <property type="component" value="Unassembled WGS sequence"/>
</dbReference>
<sequence length="81" mass="8630">MGNIMKDQRYAGGTNPQGDGYFPNITPDETGIGFWSVASISNYLHCGISPIGRASDGDMAEVVKNTSCLPLSDIQAMAVYL</sequence>
<gene>
    <name evidence="2" type="ORF">BLL52_2180</name>
</gene>
<evidence type="ECO:0000313" key="2">
    <source>
        <dbReference type="EMBL" id="OLP05951.1"/>
    </source>
</evidence>
<keyword evidence="2" id="KW-0560">Oxidoreductase</keyword>
<dbReference type="GO" id="GO:0020037">
    <property type="term" value="F:heme binding"/>
    <property type="evidence" value="ECO:0007669"/>
    <property type="project" value="InterPro"/>
</dbReference>
<evidence type="ECO:0000256" key="1">
    <source>
        <dbReference type="SAM" id="MobiDB-lite"/>
    </source>
</evidence>
<keyword evidence="3" id="KW-1185">Reference proteome</keyword>
<dbReference type="InterPro" id="IPR036909">
    <property type="entry name" value="Cyt_c-like_dom_sf"/>
</dbReference>
<dbReference type="EMBL" id="MSYM01000013">
    <property type="protein sequence ID" value="OLP05951.1"/>
    <property type="molecule type" value="Genomic_DNA"/>
</dbReference>
<reference evidence="2 3" key="1">
    <citation type="submission" date="2017-01" db="EMBL/GenBank/DDBJ databases">
        <title>Genome sequence of Rhodoferax antarcticus ANT.BR, a psychrophilic purple nonsulfur bacterium from an Antarctic microbial mat.</title>
        <authorList>
            <person name="Baker J."/>
            <person name="Riester C."/>
            <person name="Skinner B."/>
            <person name="Newell A."/>
            <person name="Swingley W."/>
            <person name="Madigan M."/>
            <person name="Jung D."/>
            <person name="Asao M."/>
            <person name="Chen M."/>
            <person name="Loughlin P."/>
            <person name="Pan H."/>
            <person name="Lin S."/>
            <person name="Li N."/>
            <person name="Shaw J."/>
            <person name="Prado M."/>
            <person name="Sherman C."/>
            <person name="Li X."/>
            <person name="Tang J."/>
            <person name="Blankenship R."/>
            <person name="Zhao T."/>
            <person name="Touchman J."/>
            <person name="Sattley M."/>
        </authorList>
    </citation>
    <scope>NUCLEOTIDE SEQUENCE [LARGE SCALE GENOMIC DNA]</scope>
    <source>
        <strain evidence="2 3">ANT.BR</strain>
    </source>
</reference>
<dbReference type="AlphaFoldDB" id="A0A1Q8YD20"/>
<dbReference type="STRING" id="81479.RA876_05165"/>